<organism evidence="2 3">
    <name type="scientific">Lithocarpus litseifolius</name>
    <dbReference type="NCBI Taxonomy" id="425828"/>
    <lineage>
        <taxon>Eukaryota</taxon>
        <taxon>Viridiplantae</taxon>
        <taxon>Streptophyta</taxon>
        <taxon>Embryophyta</taxon>
        <taxon>Tracheophyta</taxon>
        <taxon>Spermatophyta</taxon>
        <taxon>Magnoliopsida</taxon>
        <taxon>eudicotyledons</taxon>
        <taxon>Gunneridae</taxon>
        <taxon>Pentapetalae</taxon>
        <taxon>rosids</taxon>
        <taxon>fabids</taxon>
        <taxon>Fagales</taxon>
        <taxon>Fagaceae</taxon>
        <taxon>Lithocarpus</taxon>
    </lineage>
</organism>
<comment type="caution">
    <text evidence="2">The sequence shown here is derived from an EMBL/GenBank/DDBJ whole genome shotgun (WGS) entry which is preliminary data.</text>
</comment>
<dbReference type="GO" id="GO:0010073">
    <property type="term" value="P:meristem maintenance"/>
    <property type="evidence" value="ECO:0007669"/>
    <property type="project" value="InterPro"/>
</dbReference>
<dbReference type="Proteomes" id="UP001459277">
    <property type="component" value="Unassembled WGS sequence"/>
</dbReference>
<sequence>MLNGKQSLFAYAHSICQIDNVTEACVMKLSMATANAGQIEHAQPGPIDGSVLTEQPNHQSEAICNGQDPRSFTCHSRNEEFSNREPMVEDQVVDIIKALGLEGLLWILGIEIDHDLIMALVERWWPETHTFHMPHGEVTITLQDVEVLLGLPVDGEAITRSTQKEWVNMCWDFLGFQPVNNERKQLDGQRILIKWLLEQVVDPLPRNAEEDQVHKYAQCYILALLGHTIFVDKSGDRVHLMWVQELKDLSNPRRWLWVPNKKNRPAYIFLKKYREQIASMLLGQVVWQPYEAELEDLLPWCIAGRAMWTASVPLVCFHLIEKHTPDRVVRQFEMIQEDPHAVNTDMVLHGIDLMRKVRVNWTHRHAEHIREWGNHLRRRCEVVLGDMPLAYEYFDWFKRVTRRFIDVLGARLILMGIKEPFIGEAVGCTFQGSFYLVTENGLAVVLPSISVSSNFLPIEPIGYQLPSISRGIKYQVRDILVTTESKQPWPLWKLEVLDRVLLYESTEVADCLCLENGWDLKILRMRQLQIALDYLKFDEIDRSLEMLVRVNLVEEGILRLLSSVVHLMLCKSASENEASSASRTLTTGGS</sequence>
<accession>A0AAW2CJE2</accession>
<protein>
    <recommendedName>
        <fullName evidence="1">Aminotransferase-like plant mobile domain-containing protein</fullName>
    </recommendedName>
</protein>
<dbReference type="PANTHER" id="PTHR46033:SF8">
    <property type="entry name" value="PROTEIN MAINTENANCE OF MERISTEMS-LIKE"/>
    <property type="match status" value="1"/>
</dbReference>
<keyword evidence="3" id="KW-1185">Reference proteome</keyword>
<evidence type="ECO:0000313" key="3">
    <source>
        <dbReference type="Proteomes" id="UP001459277"/>
    </source>
</evidence>
<dbReference type="EMBL" id="JAZDWU010000006">
    <property type="protein sequence ID" value="KAK9998277.1"/>
    <property type="molecule type" value="Genomic_DNA"/>
</dbReference>
<evidence type="ECO:0000313" key="2">
    <source>
        <dbReference type="EMBL" id="KAK9998277.1"/>
    </source>
</evidence>
<feature type="domain" description="Aminotransferase-like plant mobile" evidence="1">
    <location>
        <begin position="110"/>
        <end position="258"/>
    </location>
</feature>
<dbReference type="AlphaFoldDB" id="A0AAW2CJE2"/>
<gene>
    <name evidence="2" type="ORF">SO802_017880</name>
</gene>
<name>A0AAW2CJE2_9ROSI</name>
<reference evidence="2 3" key="1">
    <citation type="submission" date="2024-01" db="EMBL/GenBank/DDBJ databases">
        <title>A telomere-to-telomere, gap-free genome of sweet tea (Lithocarpus litseifolius).</title>
        <authorList>
            <person name="Zhou J."/>
        </authorList>
    </citation>
    <scope>NUCLEOTIDE SEQUENCE [LARGE SCALE GENOMIC DNA]</scope>
    <source>
        <strain evidence="2">Zhou-2022a</strain>
        <tissue evidence="2">Leaf</tissue>
    </source>
</reference>
<dbReference type="PANTHER" id="PTHR46033">
    <property type="entry name" value="PROTEIN MAIN-LIKE 2"/>
    <property type="match status" value="1"/>
</dbReference>
<dbReference type="InterPro" id="IPR019557">
    <property type="entry name" value="AminoTfrase-like_pln_mobile"/>
</dbReference>
<proteinExistence type="predicted"/>
<dbReference type="InterPro" id="IPR044824">
    <property type="entry name" value="MAIN-like"/>
</dbReference>
<evidence type="ECO:0000259" key="1">
    <source>
        <dbReference type="Pfam" id="PF10536"/>
    </source>
</evidence>
<dbReference type="Pfam" id="PF10536">
    <property type="entry name" value="PMD"/>
    <property type="match status" value="1"/>
</dbReference>